<dbReference type="GO" id="GO:0003676">
    <property type="term" value="F:nucleic acid binding"/>
    <property type="evidence" value="ECO:0007669"/>
    <property type="project" value="InterPro"/>
</dbReference>
<evidence type="ECO:0000313" key="4">
    <source>
        <dbReference type="EMBL" id="RYQ93054.1"/>
    </source>
</evidence>
<proteinExistence type="predicted"/>
<keyword evidence="5" id="KW-1185">Reference proteome</keyword>
<feature type="compositionally biased region" description="Basic and acidic residues" evidence="2">
    <location>
        <begin position="80"/>
        <end position="90"/>
    </location>
</feature>
<dbReference type="PANTHER" id="PTHR31286">
    <property type="entry name" value="GLYCINE-RICH CELL WALL STRUCTURAL PROTEIN 1.8-LIKE"/>
    <property type="match status" value="1"/>
</dbReference>
<evidence type="ECO:0000256" key="2">
    <source>
        <dbReference type="SAM" id="MobiDB-lite"/>
    </source>
</evidence>
<keyword evidence="1" id="KW-0863">Zinc-finger</keyword>
<dbReference type="Proteomes" id="UP000289738">
    <property type="component" value="Chromosome B09"/>
</dbReference>
<gene>
    <name evidence="4" type="ORF">Ahy_B09g099310</name>
</gene>
<dbReference type="AlphaFoldDB" id="A0A444XUD0"/>
<evidence type="ECO:0000256" key="1">
    <source>
        <dbReference type="PROSITE-ProRule" id="PRU00047"/>
    </source>
</evidence>
<dbReference type="PANTHER" id="PTHR31286:SF99">
    <property type="entry name" value="DUF4283 DOMAIN-CONTAINING PROTEIN"/>
    <property type="match status" value="1"/>
</dbReference>
<dbReference type="SUPFAM" id="SSF57756">
    <property type="entry name" value="Retrovirus zinc finger-like domains"/>
    <property type="match status" value="1"/>
</dbReference>
<feature type="compositionally biased region" description="Polar residues" evidence="2">
    <location>
        <begin position="91"/>
        <end position="112"/>
    </location>
</feature>
<keyword evidence="1" id="KW-0862">Zinc</keyword>
<dbReference type="PROSITE" id="PS50158">
    <property type="entry name" value="ZF_CCHC"/>
    <property type="match status" value="1"/>
</dbReference>
<dbReference type="EMBL" id="SDMP01000019">
    <property type="protein sequence ID" value="RYQ93054.1"/>
    <property type="molecule type" value="Genomic_DNA"/>
</dbReference>
<reference evidence="4 5" key="1">
    <citation type="submission" date="2019-01" db="EMBL/GenBank/DDBJ databases">
        <title>Sequencing of cultivated peanut Arachis hypogaea provides insights into genome evolution and oil improvement.</title>
        <authorList>
            <person name="Chen X."/>
        </authorList>
    </citation>
    <scope>NUCLEOTIDE SEQUENCE [LARGE SCALE GENOMIC DNA]</scope>
    <source>
        <strain evidence="5">cv. Fuhuasheng</strain>
        <tissue evidence="4">Leaves</tissue>
    </source>
</reference>
<keyword evidence="1" id="KW-0479">Metal-binding</keyword>
<comment type="caution">
    <text evidence="4">The sequence shown here is derived from an EMBL/GenBank/DDBJ whole genome shotgun (WGS) entry which is preliminary data.</text>
</comment>
<dbReference type="InterPro" id="IPR036875">
    <property type="entry name" value="Znf_CCHC_sf"/>
</dbReference>
<dbReference type="InterPro" id="IPR040256">
    <property type="entry name" value="At4g02000-like"/>
</dbReference>
<organism evidence="4 5">
    <name type="scientific">Arachis hypogaea</name>
    <name type="common">Peanut</name>
    <dbReference type="NCBI Taxonomy" id="3818"/>
    <lineage>
        <taxon>Eukaryota</taxon>
        <taxon>Viridiplantae</taxon>
        <taxon>Streptophyta</taxon>
        <taxon>Embryophyta</taxon>
        <taxon>Tracheophyta</taxon>
        <taxon>Spermatophyta</taxon>
        <taxon>Magnoliopsida</taxon>
        <taxon>eudicotyledons</taxon>
        <taxon>Gunneridae</taxon>
        <taxon>Pentapetalae</taxon>
        <taxon>rosids</taxon>
        <taxon>fabids</taxon>
        <taxon>Fabales</taxon>
        <taxon>Fabaceae</taxon>
        <taxon>Papilionoideae</taxon>
        <taxon>50 kb inversion clade</taxon>
        <taxon>dalbergioids sensu lato</taxon>
        <taxon>Dalbergieae</taxon>
        <taxon>Pterocarpus clade</taxon>
        <taxon>Arachis</taxon>
    </lineage>
</organism>
<evidence type="ECO:0000259" key="3">
    <source>
        <dbReference type="PROSITE" id="PS50158"/>
    </source>
</evidence>
<evidence type="ECO:0000313" key="5">
    <source>
        <dbReference type="Proteomes" id="UP000289738"/>
    </source>
</evidence>
<dbReference type="InterPro" id="IPR001878">
    <property type="entry name" value="Znf_CCHC"/>
</dbReference>
<accession>A0A444XUD0</accession>
<feature type="domain" description="CCHC-type" evidence="3">
    <location>
        <begin position="51"/>
        <end position="66"/>
    </location>
</feature>
<dbReference type="STRING" id="3818.A0A444XUD0"/>
<name>A0A444XUD0_ARAHY</name>
<sequence>MLWIDENTSIHSRGKFTRICVKIDLRKQLVPSFTALGKEFYLVYEGLHQICFHCRRYGHKIDNCPEVRKHATGMNFDHGGNSDRNHHKENSNTCSHQEQDQNLQNPQKGKKN</sequence>
<protein>
    <recommendedName>
        <fullName evidence="3">CCHC-type domain-containing protein</fullName>
    </recommendedName>
</protein>
<feature type="region of interest" description="Disordered" evidence="2">
    <location>
        <begin position="72"/>
        <end position="112"/>
    </location>
</feature>
<dbReference type="GO" id="GO:0008270">
    <property type="term" value="F:zinc ion binding"/>
    <property type="evidence" value="ECO:0007669"/>
    <property type="project" value="UniProtKB-KW"/>
</dbReference>